<evidence type="ECO:0000313" key="8">
    <source>
        <dbReference type="Proteomes" id="UP000664073"/>
    </source>
</evidence>
<dbReference type="RefSeq" id="WP_207844779.1">
    <property type="nucleotide sequence ID" value="NZ_JAFVMH010000001.1"/>
</dbReference>
<feature type="transmembrane region" description="Helical" evidence="6">
    <location>
        <begin position="233"/>
        <end position="252"/>
    </location>
</feature>
<dbReference type="Proteomes" id="UP000664073">
    <property type="component" value="Unassembled WGS sequence"/>
</dbReference>
<dbReference type="PANTHER" id="PTHR43243:SF4">
    <property type="entry name" value="CATIONIC AMINO ACID TRANSPORTER 4"/>
    <property type="match status" value="1"/>
</dbReference>
<comment type="subcellular location">
    <subcellularLocation>
        <location evidence="1">Membrane</location>
        <topology evidence="1">Multi-pass membrane protein</topology>
    </subcellularLocation>
</comment>
<evidence type="ECO:0000256" key="2">
    <source>
        <dbReference type="ARBA" id="ARBA00022448"/>
    </source>
</evidence>
<feature type="transmembrane region" description="Helical" evidence="6">
    <location>
        <begin position="193"/>
        <end position="213"/>
    </location>
</feature>
<sequence length="520" mass="54971">MPAPKRCKTLERLEHENSTQRLKRTLGPLHLTVLGVGSTIGAGIYVMTGTAAADYAGPSILLSFIVAGIACLFTALSYAELASVMPVSGSAYTYAYVSMGEGWAWAVGWLLLLEYGVSCAGVAAGFSGYAVSLAHDFGLHVPKALSSTTLQIMTNGAGRQVVAGWRFDLPAAGAIMAVSLLLVVGVRESFRINACVVLLKVGVLVLFVAFGIRHVHPAYWVPFIPPHEGGFHYGIPGIFRAASIIFFAYVGFEAVSTASAEARHPRRDVPLGIVAALVICTLVYMVVAAVLIGVVPWRSLDVADPLAIAVNAMNEPWLALCVKLGAVIGLCSVLLGLLYAQSRIFFAMAEDGLLFSVFSRLHGRFQTPWLGSLLLGLLAAAATAVLPIDIISDLVSLGTASAFGIVCLTVIWLRNAAPEAPRLFCVPLGGFHIRGIWIGYVPLLGIGFCLVMVAPLCADMVLALLAGDPLPLLLLIGYALCGWAAYRFYGRAHSRIGQEATACPQQGLAVQSGKGQSFRG</sequence>
<dbReference type="Pfam" id="PF13520">
    <property type="entry name" value="AA_permease_2"/>
    <property type="match status" value="1"/>
</dbReference>
<dbReference type="GO" id="GO:0015171">
    <property type="term" value="F:amino acid transmembrane transporter activity"/>
    <property type="evidence" value="ECO:0007669"/>
    <property type="project" value="TreeGrafter"/>
</dbReference>
<keyword evidence="3 6" id="KW-0812">Transmembrane</keyword>
<proteinExistence type="predicted"/>
<feature type="transmembrane region" description="Helical" evidence="6">
    <location>
        <begin position="394"/>
        <end position="413"/>
    </location>
</feature>
<keyword evidence="8" id="KW-1185">Reference proteome</keyword>
<feature type="transmembrane region" description="Helical" evidence="6">
    <location>
        <begin position="273"/>
        <end position="297"/>
    </location>
</feature>
<feature type="transmembrane region" description="Helical" evidence="6">
    <location>
        <begin position="472"/>
        <end position="489"/>
    </location>
</feature>
<evidence type="ECO:0000256" key="3">
    <source>
        <dbReference type="ARBA" id="ARBA00022692"/>
    </source>
</evidence>
<dbReference type="PIRSF" id="PIRSF006060">
    <property type="entry name" value="AA_transporter"/>
    <property type="match status" value="1"/>
</dbReference>
<keyword evidence="4 6" id="KW-1133">Transmembrane helix</keyword>
<keyword evidence="2" id="KW-0813">Transport</keyword>
<feature type="transmembrane region" description="Helical" evidence="6">
    <location>
        <begin position="317"/>
        <end position="340"/>
    </location>
</feature>
<evidence type="ECO:0000256" key="1">
    <source>
        <dbReference type="ARBA" id="ARBA00004141"/>
    </source>
</evidence>
<feature type="transmembrane region" description="Helical" evidence="6">
    <location>
        <begin position="369"/>
        <end position="388"/>
    </location>
</feature>
<evidence type="ECO:0000256" key="6">
    <source>
        <dbReference type="SAM" id="Phobius"/>
    </source>
</evidence>
<dbReference type="Gene3D" id="1.20.1740.10">
    <property type="entry name" value="Amino acid/polyamine transporter I"/>
    <property type="match status" value="1"/>
</dbReference>
<reference evidence="7" key="1">
    <citation type="submission" date="2021-03" db="EMBL/GenBank/DDBJ databases">
        <title>The complete genome sequence of Acetobacter sp. TBRC 12339.</title>
        <authorList>
            <person name="Charoenyingcharoen P."/>
            <person name="Yukphan P."/>
        </authorList>
    </citation>
    <scope>NUCLEOTIDE SEQUENCE</scope>
    <source>
        <strain evidence="7">TBRC 12339</strain>
    </source>
</reference>
<name>A0A939HL88_9PROT</name>
<evidence type="ECO:0000313" key="7">
    <source>
        <dbReference type="EMBL" id="MBO1324126.1"/>
    </source>
</evidence>
<dbReference type="PANTHER" id="PTHR43243">
    <property type="entry name" value="INNER MEMBRANE TRANSPORTER YGJI-RELATED"/>
    <property type="match status" value="1"/>
</dbReference>
<evidence type="ECO:0000256" key="5">
    <source>
        <dbReference type="ARBA" id="ARBA00023136"/>
    </source>
</evidence>
<accession>A0A939HL88</accession>
<evidence type="ECO:0000256" key="4">
    <source>
        <dbReference type="ARBA" id="ARBA00022989"/>
    </source>
</evidence>
<feature type="transmembrane region" description="Helical" evidence="6">
    <location>
        <begin position="60"/>
        <end position="79"/>
    </location>
</feature>
<dbReference type="AlphaFoldDB" id="A0A939HL88"/>
<keyword evidence="5 6" id="KW-0472">Membrane</keyword>
<protein>
    <submittedName>
        <fullName evidence="7">Amino acid permease</fullName>
    </submittedName>
</protein>
<feature type="transmembrane region" description="Helical" evidence="6">
    <location>
        <begin position="29"/>
        <end position="48"/>
    </location>
</feature>
<dbReference type="InterPro" id="IPR002293">
    <property type="entry name" value="AA/rel_permease1"/>
</dbReference>
<feature type="transmembrane region" description="Helical" evidence="6">
    <location>
        <begin position="440"/>
        <end position="466"/>
    </location>
</feature>
<gene>
    <name evidence="7" type="ORF">J2D77_03005</name>
</gene>
<organism evidence="7 8">
    <name type="scientific">Acetobacter garciniae</name>
    <dbReference type="NCBI Taxonomy" id="2817435"/>
    <lineage>
        <taxon>Bacteria</taxon>
        <taxon>Pseudomonadati</taxon>
        <taxon>Pseudomonadota</taxon>
        <taxon>Alphaproteobacteria</taxon>
        <taxon>Acetobacterales</taxon>
        <taxon>Acetobacteraceae</taxon>
        <taxon>Acetobacter</taxon>
    </lineage>
</organism>
<dbReference type="EMBL" id="JAFVMH010000001">
    <property type="protein sequence ID" value="MBO1324126.1"/>
    <property type="molecule type" value="Genomic_DNA"/>
</dbReference>
<comment type="caution">
    <text evidence="7">The sequence shown here is derived from an EMBL/GenBank/DDBJ whole genome shotgun (WGS) entry which is preliminary data.</text>
</comment>
<dbReference type="GO" id="GO:0016020">
    <property type="term" value="C:membrane"/>
    <property type="evidence" value="ECO:0007669"/>
    <property type="project" value="UniProtKB-SubCell"/>
</dbReference>
<feature type="transmembrane region" description="Helical" evidence="6">
    <location>
        <begin position="169"/>
        <end position="186"/>
    </location>
</feature>